<keyword evidence="1" id="KW-0663">Pyridoxal phosphate</keyword>
<dbReference type="InterPro" id="IPR015421">
    <property type="entry name" value="PyrdxlP-dep_Trfase_major"/>
</dbReference>
<name>A0A0F9EGI0_9ZZZZ</name>
<dbReference type="InterPro" id="IPR000653">
    <property type="entry name" value="DegT/StrS_aminotransferase"/>
</dbReference>
<gene>
    <name evidence="2" type="ORF">LCGC14_2370230</name>
</gene>
<dbReference type="AlphaFoldDB" id="A0A0F9EGI0"/>
<accession>A0A0F9EGI0</accession>
<dbReference type="Gene3D" id="3.40.640.10">
    <property type="entry name" value="Type I PLP-dependent aspartate aminotransferase-like (Major domain)"/>
    <property type="match status" value="1"/>
</dbReference>
<reference evidence="2" key="1">
    <citation type="journal article" date="2015" name="Nature">
        <title>Complex archaea that bridge the gap between prokaryotes and eukaryotes.</title>
        <authorList>
            <person name="Spang A."/>
            <person name="Saw J.H."/>
            <person name="Jorgensen S.L."/>
            <person name="Zaremba-Niedzwiedzka K."/>
            <person name="Martijn J."/>
            <person name="Lind A.E."/>
            <person name="van Eijk R."/>
            <person name="Schleper C."/>
            <person name="Guy L."/>
            <person name="Ettema T.J."/>
        </authorList>
    </citation>
    <scope>NUCLEOTIDE SEQUENCE</scope>
</reference>
<dbReference type="GO" id="GO:0000271">
    <property type="term" value="P:polysaccharide biosynthetic process"/>
    <property type="evidence" value="ECO:0007669"/>
    <property type="project" value="TreeGrafter"/>
</dbReference>
<dbReference type="EMBL" id="LAZR01034920">
    <property type="protein sequence ID" value="KKL28931.1"/>
    <property type="molecule type" value="Genomic_DNA"/>
</dbReference>
<protein>
    <recommendedName>
        <fullName evidence="3">Aminotransferase class I/classII domain-containing protein</fullName>
    </recommendedName>
</protein>
<dbReference type="PANTHER" id="PTHR30244">
    <property type="entry name" value="TRANSAMINASE"/>
    <property type="match status" value="1"/>
</dbReference>
<feature type="non-terminal residue" evidence="2">
    <location>
        <position position="199"/>
    </location>
</feature>
<evidence type="ECO:0008006" key="3">
    <source>
        <dbReference type="Google" id="ProtNLM"/>
    </source>
</evidence>
<dbReference type="GO" id="GO:0030170">
    <property type="term" value="F:pyridoxal phosphate binding"/>
    <property type="evidence" value="ECO:0007669"/>
    <property type="project" value="TreeGrafter"/>
</dbReference>
<proteinExistence type="predicted"/>
<dbReference type="Pfam" id="PF01041">
    <property type="entry name" value="DegT_DnrJ_EryC1"/>
    <property type="match status" value="1"/>
</dbReference>
<dbReference type="SUPFAM" id="SSF53383">
    <property type="entry name" value="PLP-dependent transferases"/>
    <property type="match status" value="1"/>
</dbReference>
<dbReference type="GO" id="GO:0008483">
    <property type="term" value="F:transaminase activity"/>
    <property type="evidence" value="ECO:0007669"/>
    <property type="project" value="TreeGrafter"/>
</dbReference>
<evidence type="ECO:0000313" key="2">
    <source>
        <dbReference type="EMBL" id="KKL28931.1"/>
    </source>
</evidence>
<evidence type="ECO:0000256" key="1">
    <source>
        <dbReference type="ARBA" id="ARBA00022898"/>
    </source>
</evidence>
<comment type="caution">
    <text evidence="2">The sequence shown here is derived from an EMBL/GenBank/DDBJ whole genome shotgun (WGS) entry which is preliminary data.</text>
</comment>
<dbReference type="InterPro" id="IPR015424">
    <property type="entry name" value="PyrdxlP-dep_Trfase"/>
</dbReference>
<organism evidence="2">
    <name type="scientific">marine sediment metagenome</name>
    <dbReference type="NCBI Taxonomy" id="412755"/>
    <lineage>
        <taxon>unclassified sequences</taxon>
        <taxon>metagenomes</taxon>
        <taxon>ecological metagenomes</taxon>
    </lineage>
</organism>
<dbReference type="PANTHER" id="PTHR30244:SF9">
    <property type="entry name" value="PROTEIN RV3402C"/>
    <property type="match status" value="1"/>
</dbReference>
<sequence length="199" mass="22493">MSPIKPFKKPIYITRPVLADISKVYKKINDIWNSKWLTNMGAQHKALELKLLKYLKVKYLTLFCNGTIALELAIEALNLTGEVITTPFTFPATINSLYRRGITPIFCDIKKNDFNIDENKIKDMITPKTSGILPVHVFGNPCEVEIIEKIAMEYNLKVIYDAAHCFGVKYKNVGIGNFGDISMFSFHATKIFHTLEGGA</sequence>